<dbReference type="GO" id="GO:0003677">
    <property type="term" value="F:DNA binding"/>
    <property type="evidence" value="ECO:0007669"/>
    <property type="project" value="UniProtKB-KW"/>
</dbReference>
<dbReference type="PANTHER" id="PTHR46797:SF23">
    <property type="entry name" value="HTH-TYPE TRANSCRIPTIONAL REGULATOR SUTR"/>
    <property type="match status" value="1"/>
</dbReference>
<dbReference type="InterPro" id="IPR001387">
    <property type="entry name" value="Cro/C1-type_HTH"/>
</dbReference>
<evidence type="ECO:0000313" key="5">
    <source>
        <dbReference type="Proteomes" id="UP000231863"/>
    </source>
</evidence>
<dbReference type="PANTHER" id="PTHR46797">
    <property type="entry name" value="HTH-TYPE TRANSCRIPTIONAL REGULATOR"/>
    <property type="match status" value="1"/>
</dbReference>
<dbReference type="PROSITE" id="PS50943">
    <property type="entry name" value="HTH_CROC1"/>
    <property type="match status" value="1"/>
</dbReference>
<dbReference type="Proteomes" id="UP000231863">
    <property type="component" value="Chromosome"/>
</dbReference>
<keyword evidence="3" id="KW-0804">Transcription</keyword>
<accession>A0A0Z8G0M3</accession>
<keyword evidence="1" id="KW-0805">Transcription regulation</keyword>
<dbReference type="SUPFAM" id="SSF47413">
    <property type="entry name" value="lambda repressor-like DNA-binding domains"/>
    <property type="match status" value="1"/>
</dbReference>
<dbReference type="GO" id="GO:0003700">
    <property type="term" value="F:DNA-binding transcription factor activity"/>
    <property type="evidence" value="ECO:0007669"/>
    <property type="project" value="TreeGrafter"/>
</dbReference>
<dbReference type="CDD" id="cd00093">
    <property type="entry name" value="HTH_XRE"/>
    <property type="match status" value="1"/>
</dbReference>
<protein>
    <submittedName>
        <fullName evidence="4">XRE family transcriptional regulator</fullName>
    </submittedName>
</protein>
<evidence type="ECO:0000256" key="2">
    <source>
        <dbReference type="ARBA" id="ARBA00023125"/>
    </source>
</evidence>
<proteinExistence type="predicted"/>
<dbReference type="RefSeq" id="WP_029178973.1">
    <property type="nucleotide sequence ID" value="NZ_CEEL01000012.1"/>
</dbReference>
<dbReference type="InterPro" id="IPR010982">
    <property type="entry name" value="Lambda_DNA-bd_dom_sf"/>
</dbReference>
<evidence type="ECO:0000256" key="3">
    <source>
        <dbReference type="ARBA" id="ARBA00023163"/>
    </source>
</evidence>
<gene>
    <name evidence="4" type="ORF">CWI26_01610</name>
</gene>
<dbReference type="GO" id="GO:0005829">
    <property type="term" value="C:cytosol"/>
    <property type="evidence" value="ECO:0007669"/>
    <property type="project" value="TreeGrafter"/>
</dbReference>
<keyword evidence="2" id="KW-0238">DNA-binding</keyword>
<dbReference type="AlphaFoldDB" id="A0A0Z8G0M3"/>
<sequence length="111" mass="13069">MNNTNQLQEFISNRIRYLRKEKGFSQEQLSEKAGLGARYIHKIENKGYNVRIETLYNIISALDLTFEEFFNFSFPDTSEELDSFEKTLANLPPDKQKEVLKLFIALLQKMQ</sequence>
<reference evidence="4 5" key="1">
    <citation type="submission" date="2017-11" db="EMBL/GenBank/DDBJ databases">
        <title>Genome analysis of Streptococcus suis serotype chz stain ah681.</title>
        <authorList>
            <person name="Pan Z."/>
            <person name="Zhang Y."/>
            <person name="Ma J."/>
            <person name="Lu P."/>
            <person name="Zhu Y."/>
            <person name="Zhong X."/>
            <person name="Dong W."/>
            <person name="Lu C."/>
            <person name="Yao H."/>
        </authorList>
    </citation>
    <scope>NUCLEOTIDE SEQUENCE [LARGE SCALE GENOMIC DNA]</scope>
    <source>
        <strain evidence="4 5">AH681</strain>
    </source>
</reference>
<evidence type="ECO:0000256" key="1">
    <source>
        <dbReference type="ARBA" id="ARBA00023015"/>
    </source>
</evidence>
<dbReference type="EMBL" id="CP025043">
    <property type="protein sequence ID" value="AUA18296.1"/>
    <property type="molecule type" value="Genomic_DNA"/>
</dbReference>
<organism evidence="4 5">
    <name type="scientific">Streptococcus suis</name>
    <dbReference type="NCBI Taxonomy" id="1307"/>
    <lineage>
        <taxon>Bacteria</taxon>
        <taxon>Bacillati</taxon>
        <taxon>Bacillota</taxon>
        <taxon>Bacilli</taxon>
        <taxon>Lactobacillales</taxon>
        <taxon>Streptococcaceae</taxon>
        <taxon>Streptococcus</taxon>
    </lineage>
</organism>
<name>A0A0Z8G0M3_STRSU</name>
<dbReference type="SMART" id="SM00530">
    <property type="entry name" value="HTH_XRE"/>
    <property type="match status" value="1"/>
</dbReference>
<dbReference type="Gene3D" id="1.10.260.40">
    <property type="entry name" value="lambda repressor-like DNA-binding domains"/>
    <property type="match status" value="1"/>
</dbReference>
<dbReference type="Pfam" id="PF01381">
    <property type="entry name" value="HTH_3"/>
    <property type="match status" value="1"/>
</dbReference>
<dbReference type="InterPro" id="IPR050807">
    <property type="entry name" value="TransReg_Diox_bact_type"/>
</dbReference>
<evidence type="ECO:0000313" key="4">
    <source>
        <dbReference type="EMBL" id="AUA18296.1"/>
    </source>
</evidence>